<proteinExistence type="predicted"/>
<feature type="transmembrane region" description="Helical" evidence="1">
    <location>
        <begin position="319"/>
        <end position="344"/>
    </location>
</feature>
<feature type="transmembrane region" description="Helical" evidence="1">
    <location>
        <begin position="213"/>
        <end position="234"/>
    </location>
</feature>
<feature type="transmembrane region" description="Helical" evidence="1">
    <location>
        <begin position="98"/>
        <end position="118"/>
    </location>
</feature>
<feature type="transmembrane region" description="Helical" evidence="1">
    <location>
        <begin position="397"/>
        <end position="418"/>
    </location>
</feature>
<dbReference type="EMBL" id="MJIE01000001">
    <property type="protein sequence ID" value="OLR56916.1"/>
    <property type="molecule type" value="Genomic_DNA"/>
</dbReference>
<evidence type="ECO:0000313" key="4">
    <source>
        <dbReference type="Proteomes" id="UP000187404"/>
    </source>
</evidence>
<accession>A0A1Q9JL60</accession>
<name>A0A1Q9JL60_9FIRM</name>
<dbReference type="AlphaFoldDB" id="A0A1Q9JL60"/>
<evidence type="ECO:0000313" key="3">
    <source>
        <dbReference type="EMBL" id="OLR56916.1"/>
    </source>
</evidence>
<keyword evidence="4" id="KW-1185">Reference proteome</keyword>
<dbReference type="Pfam" id="PF07670">
    <property type="entry name" value="Gate"/>
    <property type="match status" value="1"/>
</dbReference>
<dbReference type="Proteomes" id="UP000187404">
    <property type="component" value="Unassembled WGS sequence"/>
</dbReference>
<feature type="transmembrane region" description="Helical" evidence="1">
    <location>
        <begin position="53"/>
        <end position="77"/>
    </location>
</feature>
<dbReference type="InterPro" id="IPR011642">
    <property type="entry name" value="Gate_dom"/>
</dbReference>
<sequence length="454" mass="49687">MQGLIENPTRNQILRFIIPSAIGVFIFLCPIWADGNMTIPLGVISNWLAGFTGAAAKQLVFTVVSISCVMSLICTLGKPGFARNEDGLMHSLFVTTPVFLVIRCLGCVVASMLMFGIGPEWIRSADTGGTMQSLMGTLIAWFFAASFLIPLLLEYGIMDYVGTLVRGALRPLFRLPGRAAVDLLASWIGNCNVGVVLTSTQYEEGYYTARESVLIASCFSAVSLPFCLVVAAMLKVDQYFLQFYGILCLVGVLSVVIMCRIWPLNGKYKDEYYAPVGQKINEIEPKGIKKTHWAFAQAVTKAQSGPSFAELMKKGISMFLNILFTLVPVTMCVGTFALILSTYTPVFDWIGTPFRYYFQLLGVPEAAAAAPGAVVGFADQFIPCIICAKIASVKTRFIIGILSLVQIIYMSEVGSIMIASKMPVNILDLIIIFLEKTIIAIPLIVLFTNLFMNF</sequence>
<feature type="transmembrane region" description="Helical" evidence="1">
    <location>
        <begin position="12"/>
        <end position="33"/>
    </location>
</feature>
<keyword evidence="1" id="KW-0812">Transmembrane</keyword>
<evidence type="ECO:0000256" key="1">
    <source>
        <dbReference type="SAM" id="Phobius"/>
    </source>
</evidence>
<feature type="transmembrane region" description="Helical" evidence="1">
    <location>
        <begin position="138"/>
        <end position="157"/>
    </location>
</feature>
<feature type="transmembrane region" description="Helical" evidence="1">
    <location>
        <begin position="430"/>
        <end position="452"/>
    </location>
</feature>
<keyword evidence="1" id="KW-0472">Membrane</keyword>
<organism evidence="3 4">
    <name type="scientific">Hornefia porci</name>
    <dbReference type="NCBI Taxonomy" id="2652292"/>
    <lineage>
        <taxon>Bacteria</taxon>
        <taxon>Bacillati</taxon>
        <taxon>Bacillota</taxon>
        <taxon>Clostridia</taxon>
        <taxon>Peptostreptococcales</taxon>
        <taxon>Anaerovoracaceae</taxon>
        <taxon>Hornefia</taxon>
    </lineage>
</organism>
<dbReference type="STRING" id="1261640.BHK98_02920"/>
<protein>
    <recommendedName>
        <fullName evidence="2">Nucleoside transporter/FeoB GTPase Gate domain-containing protein</fullName>
    </recommendedName>
</protein>
<keyword evidence="1" id="KW-1133">Transmembrane helix</keyword>
<dbReference type="OrthoDB" id="1633380at2"/>
<feature type="transmembrane region" description="Helical" evidence="1">
    <location>
        <begin position="240"/>
        <end position="262"/>
    </location>
</feature>
<reference evidence="3 4" key="1">
    <citation type="journal article" date="2016" name="Appl. Environ. Microbiol.">
        <title>Function and Phylogeny of Bacterial Butyryl Coenzyme A:Acetate Transferases and Their Diversity in the Proximal Colon of Swine.</title>
        <authorList>
            <person name="Trachsel J."/>
            <person name="Bayles D.O."/>
            <person name="Looft T."/>
            <person name="Levine U.Y."/>
            <person name="Allen H.K."/>
        </authorList>
    </citation>
    <scope>NUCLEOTIDE SEQUENCE [LARGE SCALE GENOMIC DNA]</scope>
    <source>
        <strain evidence="3 4">68-3-10</strain>
    </source>
</reference>
<evidence type="ECO:0000259" key="2">
    <source>
        <dbReference type="Pfam" id="PF07670"/>
    </source>
</evidence>
<gene>
    <name evidence="3" type="ORF">BHK98_02920</name>
</gene>
<comment type="caution">
    <text evidence="3">The sequence shown here is derived from an EMBL/GenBank/DDBJ whole genome shotgun (WGS) entry which is preliminary data.</text>
</comment>
<feature type="domain" description="Nucleoside transporter/FeoB GTPase Gate" evidence="2">
    <location>
        <begin position="138"/>
        <end position="234"/>
    </location>
</feature>
<feature type="transmembrane region" description="Helical" evidence="1">
    <location>
        <begin position="356"/>
        <end position="377"/>
    </location>
</feature>